<dbReference type="Proteomes" id="UP000549394">
    <property type="component" value="Unassembled WGS sequence"/>
</dbReference>
<dbReference type="PANTHER" id="PTHR46103">
    <property type="entry name" value="RRNA METHYLTRANSFERASE 1, MITOCHONDRIAL"/>
    <property type="match status" value="1"/>
</dbReference>
<keyword evidence="7" id="KW-0809">Transit peptide</keyword>
<comment type="subcellular location">
    <subcellularLocation>
        <location evidence="1">Mitochondrion</location>
    </subcellularLocation>
</comment>
<dbReference type="Gene3D" id="3.40.1280.10">
    <property type="match status" value="1"/>
</dbReference>
<dbReference type="InterPro" id="IPR029064">
    <property type="entry name" value="Ribosomal_eL30-like_sf"/>
</dbReference>
<evidence type="ECO:0000256" key="9">
    <source>
        <dbReference type="ARBA" id="ARBA00034881"/>
    </source>
</evidence>
<dbReference type="InterPro" id="IPR013123">
    <property type="entry name" value="SpoU_subst-bd"/>
</dbReference>
<evidence type="ECO:0000256" key="1">
    <source>
        <dbReference type="ARBA" id="ARBA00004173"/>
    </source>
</evidence>
<evidence type="ECO:0000256" key="2">
    <source>
        <dbReference type="ARBA" id="ARBA00007228"/>
    </source>
</evidence>
<dbReference type="GO" id="GO:0005739">
    <property type="term" value="C:mitochondrion"/>
    <property type="evidence" value="ECO:0007669"/>
    <property type="project" value="UniProtKB-SubCell"/>
</dbReference>
<dbReference type="SMART" id="SM00967">
    <property type="entry name" value="SpoU_sub_bind"/>
    <property type="match status" value="1"/>
</dbReference>
<evidence type="ECO:0000256" key="5">
    <source>
        <dbReference type="ARBA" id="ARBA00022679"/>
    </source>
</evidence>
<dbReference type="CDD" id="cd18105">
    <property type="entry name" value="SpoU-like_MRM1"/>
    <property type="match status" value="1"/>
</dbReference>
<dbReference type="Pfam" id="PF00588">
    <property type="entry name" value="SpoU_methylase"/>
    <property type="match status" value="1"/>
</dbReference>
<evidence type="ECO:0000313" key="12">
    <source>
        <dbReference type="Proteomes" id="UP000549394"/>
    </source>
</evidence>
<protein>
    <recommendedName>
        <fullName evidence="9">rRNA methyltransferase 1, mitochondrial</fullName>
    </recommendedName>
</protein>
<dbReference type="AlphaFoldDB" id="A0A7I8VWM6"/>
<keyword evidence="3" id="KW-0698">rRNA processing</keyword>
<reference evidence="11 12" key="1">
    <citation type="submission" date="2020-08" db="EMBL/GenBank/DDBJ databases">
        <authorList>
            <person name="Hejnol A."/>
        </authorList>
    </citation>
    <scope>NUCLEOTIDE SEQUENCE [LARGE SCALE GENOMIC DNA]</scope>
</reference>
<keyword evidence="5" id="KW-0808">Transferase</keyword>
<dbReference type="SUPFAM" id="SSF55315">
    <property type="entry name" value="L30e-like"/>
    <property type="match status" value="1"/>
</dbReference>
<comment type="similarity">
    <text evidence="2">Belongs to the class IV-like SAM-binding methyltransferase superfamily. RNA methyltransferase TrmH family.</text>
</comment>
<accession>A0A7I8VWM6</accession>
<sequence>MRDPGNDNIDNYLRYGIQAFGSASYTAIFKNNTCSGSPLMLKFHLKEGDILLYLSSTWDISKVAEDHQARTLGVNLNHYSKSTTPIGYGHDLLLDDETNRSYRKKNHKSYNQGLPGIGKVKKGFKYPFKVRGEVLFGVYPVLCAMEQGRRDIHRLHIKESLFNEPGEGIRTILHKSQELGTILKPVTKSTLDSLSQQRPHQGVCLEVGKLDYLREIKDLQPAEKLIVYIDSVQDPMNFGSLVRSCYYFGVNRIIASKECCHLSPVVAKASSGVSEIEPIYQLPDISFIRQLKMDGWIVVGTSTSAKNSENIAEIRHKLRAIDKILLILGNEGYGISSSLLNECDLFVKINSGKVLNQHVDSLNVSVATGILLYQLTNL</sequence>
<evidence type="ECO:0000256" key="3">
    <source>
        <dbReference type="ARBA" id="ARBA00022552"/>
    </source>
</evidence>
<dbReference type="InterPro" id="IPR001537">
    <property type="entry name" value="SpoU_MeTrfase"/>
</dbReference>
<dbReference type="Gene3D" id="3.30.1330.30">
    <property type="match status" value="1"/>
</dbReference>
<evidence type="ECO:0000256" key="6">
    <source>
        <dbReference type="ARBA" id="ARBA00022691"/>
    </source>
</evidence>
<organism evidence="11 12">
    <name type="scientific">Dimorphilus gyrociliatus</name>
    <dbReference type="NCBI Taxonomy" id="2664684"/>
    <lineage>
        <taxon>Eukaryota</taxon>
        <taxon>Metazoa</taxon>
        <taxon>Spiralia</taxon>
        <taxon>Lophotrochozoa</taxon>
        <taxon>Annelida</taxon>
        <taxon>Polychaeta</taxon>
        <taxon>Polychaeta incertae sedis</taxon>
        <taxon>Dinophilidae</taxon>
        <taxon>Dimorphilus</taxon>
    </lineage>
</organism>
<evidence type="ECO:0000256" key="7">
    <source>
        <dbReference type="ARBA" id="ARBA00022946"/>
    </source>
</evidence>
<dbReference type="InterPro" id="IPR047261">
    <property type="entry name" value="MRM1_MeTrfase_dom"/>
</dbReference>
<dbReference type="Pfam" id="PF08032">
    <property type="entry name" value="SpoU_sub_bind"/>
    <property type="match status" value="1"/>
</dbReference>
<comment type="caution">
    <text evidence="11">The sequence shown here is derived from an EMBL/GenBank/DDBJ whole genome shotgun (WGS) entry which is preliminary data.</text>
</comment>
<dbReference type="GO" id="GO:0003723">
    <property type="term" value="F:RNA binding"/>
    <property type="evidence" value="ECO:0007669"/>
    <property type="project" value="InterPro"/>
</dbReference>
<proteinExistence type="inferred from homology"/>
<dbReference type="GO" id="GO:0016435">
    <property type="term" value="F:rRNA (guanine) methyltransferase activity"/>
    <property type="evidence" value="ECO:0007669"/>
    <property type="project" value="TreeGrafter"/>
</dbReference>
<dbReference type="InterPro" id="IPR029028">
    <property type="entry name" value="Alpha/beta_knot_MTases"/>
</dbReference>
<dbReference type="OrthoDB" id="270651at2759"/>
<evidence type="ECO:0000256" key="4">
    <source>
        <dbReference type="ARBA" id="ARBA00022603"/>
    </source>
</evidence>
<dbReference type="SUPFAM" id="SSF75217">
    <property type="entry name" value="alpha/beta knot"/>
    <property type="match status" value="1"/>
</dbReference>
<dbReference type="InterPro" id="IPR029026">
    <property type="entry name" value="tRNA_m1G_MTases_N"/>
</dbReference>
<dbReference type="InterPro" id="IPR047182">
    <property type="entry name" value="MRM1"/>
</dbReference>
<dbReference type="EMBL" id="CAJFCJ010000013">
    <property type="protein sequence ID" value="CAD5120748.1"/>
    <property type="molecule type" value="Genomic_DNA"/>
</dbReference>
<keyword evidence="8" id="KW-0496">Mitochondrion</keyword>
<name>A0A7I8VWM6_9ANNE</name>
<evidence type="ECO:0000313" key="11">
    <source>
        <dbReference type="EMBL" id="CAD5120748.1"/>
    </source>
</evidence>
<dbReference type="PANTHER" id="PTHR46103:SF1">
    <property type="entry name" value="RRNA METHYLTRANSFERASE 1, MITOCHONDRIAL"/>
    <property type="match status" value="1"/>
</dbReference>
<keyword evidence="12" id="KW-1185">Reference proteome</keyword>
<evidence type="ECO:0000256" key="8">
    <source>
        <dbReference type="ARBA" id="ARBA00023128"/>
    </source>
</evidence>
<keyword evidence="4" id="KW-0489">Methyltransferase</keyword>
<gene>
    <name evidence="11" type="ORF">DGYR_LOCUS8793</name>
</gene>
<feature type="domain" description="RNA 2-O ribose methyltransferase substrate binding" evidence="10">
    <location>
        <begin position="134"/>
        <end position="213"/>
    </location>
</feature>
<keyword evidence="6" id="KW-0949">S-adenosyl-L-methionine</keyword>
<evidence type="ECO:0000259" key="10">
    <source>
        <dbReference type="SMART" id="SM00967"/>
    </source>
</evidence>